<name>A0A1U7NRS7_9DEIO</name>
<dbReference type="SUPFAM" id="SSF55174">
    <property type="entry name" value="Alpha-L RNA-binding motif"/>
    <property type="match status" value="1"/>
</dbReference>
<sequence>MGRYRGSITKLSRREGINLAETEKVQKYLDKRPYPPGQHGQRRGRGRPSDYSVRLREKQKLSRLYGMGEKQFRNLFTEASEVPGVTGTVFLQLLERRLDNVVFRMGFASTRRQARQFVGHGHILVNGQKVDVPSYRVKIGDEIVVAEGSRSMGFIQENMEAQKRRRVAPWVELNPETFTGTFARLPAREDLALPINENFIIEYYSR</sequence>
<evidence type="ECO:0000256" key="4">
    <source>
        <dbReference type="ARBA" id="ARBA00022980"/>
    </source>
</evidence>
<reference evidence="12 13" key="1">
    <citation type="submission" date="2017-01" db="EMBL/GenBank/DDBJ databases">
        <title>Genome Analysis of Deinococcus marmoris KOPRI26562.</title>
        <authorList>
            <person name="Kim J.H."/>
            <person name="Oh H.-M."/>
        </authorList>
    </citation>
    <scope>NUCLEOTIDE SEQUENCE [LARGE SCALE GENOMIC DNA]</scope>
    <source>
        <strain evidence="12 13">KOPRI26562</strain>
    </source>
</reference>
<organism evidence="12 13">
    <name type="scientific">Deinococcus marmoris</name>
    <dbReference type="NCBI Taxonomy" id="249408"/>
    <lineage>
        <taxon>Bacteria</taxon>
        <taxon>Thermotogati</taxon>
        <taxon>Deinococcota</taxon>
        <taxon>Deinococci</taxon>
        <taxon>Deinococcales</taxon>
        <taxon>Deinococcaceae</taxon>
        <taxon>Deinococcus</taxon>
    </lineage>
</organism>
<dbReference type="GO" id="GO:0006412">
    <property type="term" value="P:translation"/>
    <property type="evidence" value="ECO:0007669"/>
    <property type="project" value="UniProtKB-UniRule"/>
</dbReference>
<feature type="domain" description="RNA-binding S4" evidence="10">
    <location>
        <begin position="96"/>
        <end position="160"/>
    </location>
</feature>
<evidence type="ECO:0000256" key="7">
    <source>
        <dbReference type="HAMAP-Rule" id="MF_01306"/>
    </source>
</evidence>
<comment type="function">
    <text evidence="7">One of the primary rRNA binding proteins, it binds directly to 16S rRNA where it nucleates assembly of the body of the 30S subunit.</text>
</comment>
<dbReference type="Gene3D" id="1.10.1050.10">
    <property type="entry name" value="Ribosomal Protein S4 Delta 41, Chain A, domain 1"/>
    <property type="match status" value="1"/>
</dbReference>
<comment type="subunit">
    <text evidence="7">Part of the 30S ribosomal subunit. Contacts protein S5. The interaction surface between S4 and S5 is involved in control of translational fidelity.</text>
</comment>
<dbReference type="InterPro" id="IPR005709">
    <property type="entry name" value="Ribosomal_uS4_bac-type"/>
</dbReference>
<dbReference type="InterPro" id="IPR002942">
    <property type="entry name" value="S4_RNA-bd"/>
</dbReference>
<evidence type="ECO:0000256" key="6">
    <source>
        <dbReference type="ARBA" id="ARBA00035254"/>
    </source>
</evidence>
<dbReference type="Pfam" id="PF00163">
    <property type="entry name" value="Ribosomal_S4"/>
    <property type="match status" value="1"/>
</dbReference>
<dbReference type="CDD" id="cd00165">
    <property type="entry name" value="S4"/>
    <property type="match status" value="1"/>
</dbReference>
<dbReference type="AlphaFoldDB" id="A0A1U7NRS7"/>
<evidence type="ECO:0000256" key="8">
    <source>
        <dbReference type="RuleBase" id="RU003699"/>
    </source>
</evidence>
<dbReference type="Gene3D" id="3.10.290.10">
    <property type="entry name" value="RNA-binding S4 domain"/>
    <property type="match status" value="1"/>
</dbReference>
<keyword evidence="5 7" id="KW-0687">Ribonucleoprotein</keyword>
<evidence type="ECO:0000313" key="12">
    <source>
        <dbReference type="EMBL" id="OLV15629.1"/>
    </source>
</evidence>
<evidence type="ECO:0000259" key="11">
    <source>
        <dbReference type="SMART" id="SM01390"/>
    </source>
</evidence>
<dbReference type="PROSITE" id="PS50889">
    <property type="entry name" value="S4"/>
    <property type="match status" value="1"/>
</dbReference>
<dbReference type="InterPro" id="IPR036986">
    <property type="entry name" value="S4_RNA-bd_sf"/>
</dbReference>
<dbReference type="eggNOG" id="COG0522">
    <property type="taxonomic scope" value="Bacteria"/>
</dbReference>
<proteinExistence type="inferred from homology"/>
<evidence type="ECO:0000256" key="3">
    <source>
        <dbReference type="ARBA" id="ARBA00022884"/>
    </source>
</evidence>
<dbReference type="PROSITE" id="PS00632">
    <property type="entry name" value="RIBOSOMAL_S4"/>
    <property type="match status" value="1"/>
</dbReference>
<dbReference type="GO" id="GO:0042274">
    <property type="term" value="P:ribosomal small subunit biogenesis"/>
    <property type="evidence" value="ECO:0007669"/>
    <property type="project" value="TreeGrafter"/>
</dbReference>
<keyword evidence="13" id="KW-1185">Reference proteome</keyword>
<evidence type="ECO:0000256" key="9">
    <source>
        <dbReference type="SAM" id="MobiDB-lite"/>
    </source>
</evidence>
<dbReference type="NCBIfam" id="NF003717">
    <property type="entry name" value="PRK05327.1"/>
    <property type="match status" value="1"/>
</dbReference>
<dbReference type="OrthoDB" id="9803672at2"/>
<evidence type="ECO:0000256" key="2">
    <source>
        <dbReference type="ARBA" id="ARBA00022730"/>
    </source>
</evidence>
<keyword evidence="3 7" id="KW-0694">RNA-binding</keyword>
<dbReference type="STRING" id="249408.BOO71_0014248"/>
<accession>A0A1U7NRS7</accession>
<dbReference type="RefSeq" id="WP_029483507.1">
    <property type="nucleotide sequence ID" value="NZ_CBCSJX010000270.1"/>
</dbReference>
<evidence type="ECO:0000313" key="13">
    <source>
        <dbReference type="Proteomes" id="UP000186607"/>
    </source>
</evidence>
<dbReference type="FunFam" id="3.10.290.10:FF:000001">
    <property type="entry name" value="30S ribosomal protein S4"/>
    <property type="match status" value="1"/>
</dbReference>
<dbReference type="GO" id="GO:0015935">
    <property type="term" value="C:small ribosomal subunit"/>
    <property type="evidence" value="ECO:0007669"/>
    <property type="project" value="InterPro"/>
</dbReference>
<dbReference type="NCBIfam" id="TIGR01017">
    <property type="entry name" value="rpsD_bact"/>
    <property type="match status" value="1"/>
</dbReference>
<evidence type="ECO:0000259" key="10">
    <source>
        <dbReference type="SMART" id="SM00363"/>
    </source>
</evidence>
<dbReference type="Proteomes" id="UP000186607">
    <property type="component" value="Unassembled WGS sequence"/>
</dbReference>
<dbReference type="EMBL" id="MSTI01000171">
    <property type="protein sequence ID" value="OLV15629.1"/>
    <property type="molecule type" value="Genomic_DNA"/>
</dbReference>
<comment type="similarity">
    <text evidence="1 7 8">Belongs to the universal ribosomal protein uS4 family.</text>
</comment>
<dbReference type="GO" id="GO:0019843">
    <property type="term" value="F:rRNA binding"/>
    <property type="evidence" value="ECO:0007669"/>
    <property type="project" value="UniProtKB-UniRule"/>
</dbReference>
<dbReference type="SMART" id="SM01390">
    <property type="entry name" value="Ribosomal_S4"/>
    <property type="match status" value="1"/>
</dbReference>
<evidence type="ECO:0000256" key="1">
    <source>
        <dbReference type="ARBA" id="ARBA00007465"/>
    </source>
</evidence>
<comment type="function">
    <text evidence="7">With S5 and S12 plays an important role in translational accuracy.</text>
</comment>
<dbReference type="PANTHER" id="PTHR11831">
    <property type="entry name" value="30S 40S RIBOSOMAL PROTEIN"/>
    <property type="match status" value="1"/>
</dbReference>
<evidence type="ECO:0000256" key="5">
    <source>
        <dbReference type="ARBA" id="ARBA00023274"/>
    </source>
</evidence>
<dbReference type="GO" id="GO:0003735">
    <property type="term" value="F:structural constituent of ribosome"/>
    <property type="evidence" value="ECO:0007669"/>
    <property type="project" value="InterPro"/>
</dbReference>
<dbReference type="InterPro" id="IPR018079">
    <property type="entry name" value="Ribosomal_uS4_CS"/>
</dbReference>
<dbReference type="PANTHER" id="PTHR11831:SF4">
    <property type="entry name" value="SMALL RIBOSOMAL SUBUNIT PROTEIN US4M"/>
    <property type="match status" value="1"/>
</dbReference>
<protein>
    <recommendedName>
        <fullName evidence="6 7">Small ribosomal subunit protein uS4</fullName>
    </recommendedName>
</protein>
<feature type="region of interest" description="Disordered" evidence="9">
    <location>
        <begin position="26"/>
        <end position="52"/>
    </location>
</feature>
<dbReference type="InterPro" id="IPR001912">
    <property type="entry name" value="Ribosomal_uS4_N"/>
</dbReference>
<gene>
    <name evidence="7" type="primary">rpsD</name>
    <name evidence="12" type="ORF">BOO71_0014248</name>
</gene>
<dbReference type="SMART" id="SM00363">
    <property type="entry name" value="S4"/>
    <property type="match status" value="1"/>
</dbReference>
<comment type="caution">
    <text evidence="12">The sequence shown here is derived from an EMBL/GenBank/DDBJ whole genome shotgun (WGS) entry which is preliminary data.</text>
</comment>
<feature type="domain" description="Small ribosomal subunit protein uS4 N-terminal" evidence="11">
    <location>
        <begin position="3"/>
        <end position="95"/>
    </location>
</feature>
<dbReference type="HAMAP" id="MF_01306_B">
    <property type="entry name" value="Ribosomal_uS4_B"/>
    <property type="match status" value="1"/>
</dbReference>
<keyword evidence="4 7" id="KW-0689">Ribosomal protein</keyword>
<dbReference type="InterPro" id="IPR022801">
    <property type="entry name" value="Ribosomal_uS4"/>
</dbReference>
<keyword evidence="2 7" id="KW-0699">rRNA-binding</keyword>
<dbReference type="Pfam" id="PF01479">
    <property type="entry name" value="S4"/>
    <property type="match status" value="1"/>
</dbReference>